<dbReference type="InterPro" id="IPR003399">
    <property type="entry name" value="Mce/MlaD"/>
</dbReference>
<accession>A0ABW1AKC3</accession>
<feature type="region of interest" description="Disordered" evidence="1">
    <location>
        <begin position="343"/>
        <end position="372"/>
    </location>
</feature>
<dbReference type="EMBL" id="JBHSON010000233">
    <property type="protein sequence ID" value="MFC5754974.1"/>
    <property type="molecule type" value="Genomic_DNA"/>
</dbReference>
<organism evidence="3 4">
    <name type="scientific">Actinomadura rugatobispora</name>
    <dbReference type="NCBI Taxonomy" id="1994"/>
    <lineage>
        <taxon>Bacteria</taxon>
        <taxon>Bacillati</taxon>
        <taxon>Actinomycetota</taxon>
        <taxon>Actinomycetes</taxon>
        <taxon>Streptosporangiales</taxon>
        <taxon>Thermomonosporaceae</taxon>
        <taxon>Actinomadura</taxon>
    </lineage>
</organism>
<evidence type="ECO:0000313" key="4">
    <source>
        <dbReference type="Proteomes" id="UP001596074"/>
    </source>
</evidence>
<evidence type="ECO:0000313" key="3">
    <source>
        <dbReference type="EMBL" id="MFC5754974.1"/>
    </source>
</evidence>
<evidence type="ECO:0000256" key="1">
    <source>
        <dbReference type="SAM" id="MobiDB-lite"/>
    </source>
</evidence>
<sequence length="372" mass="38172">MTTNEPDSLTRRLAVSLLTLVVAAGVLYALITKPWEAEGTRLTADFDKASQGLTTTSPIKVRGVQVGQVESIDLLPNGRARLILRINEGVQVPRTARASLEPESVFGPKFINLVPGQGEGAGPYYADRAHIAATAGSEDLDDLVSSADRILTAIDARDVSIIVGTLAQGLGGQATPVRELLDDADTIVAIGHKQRQRAVRFTADLARLAQVRGIGDSVAGLAGDTNAIVGTAASGQDRLRRLTGETARLSGMLAGGLNRHGGQLGQAGRSAERATSFIYAQLGVGGGIVGPSIDSIIDQLPIYRAVSWPAAPQGKHMLAAKIMLPTDPCELILGICGSGSGTATSTGTAGGGGTGAGTAPRPTLPLPSIGGR</sequence>
<dbReference type="Proteomes" id="UP001596074">
    <property type="component" value="Unassembled WGS sequence"/>
</dbReference>
<proteinExistence type="predicted"/>
<dbReference type="PANTHER" id="PTHR33371">
    <property type="entry name" value="INTERMEMBRANE PHOSPHOLIPID TRANSPORT SYSTEM BINDING PROTEIN MLAD-RELATED"/>
    <property type="match status" value="1"/>
</dbReference>
<feature type="domain" description="Mce/MlaD" evidence="2">
    <location>
        <begin position="39"/>
        <end position="116"/>
    </location>
</feature>
<evidence type="ECO:0000259" key="2">
    <source>
        <dbReference type="Pfam" id="PF02470"/>
    </source>
</evidence>
<name>A0ABW1AKC3_9ACTN</name>
<keyword evidence="4" id="KW-1185">Reference proteome</keyword>
<gene>
    <name evidence="3" type="ORF">ACFPZN_56005</name>
</gene>
<dbReference type="PANTHER" id="PTHR33371:SF4">
    <property type="entry name" value="INTERMEMBRANE PHOSPHOLIPID TRANSPORT SYSTEM BINDING PROTEIN MLAD"/>
    <property type="match status" value="1"/>
</dbReference>
<comment type="caution">
    <text evidence="3">The sequence shown here is derived from an EMBL/GenBank/DDBJ whole genome shotgun (WGS) entry which is preliminary data.</text>
</comment>
<reference evidence="4" key="1">
    <citation type="journal article" date="2019" name="Int. J. Syst. Evol. Microbiol.">
        <title>The Global Catalogue of Microorganisms (GCM) 10K type strain sequencing project: providing services to taxonomists for standard genome sequencing and annotation.</title>
        <authorList>
            <consortium name="The Broad Institute Genomics Platform"/>
            <consortium name="The Broad Institute Genome Sequencing Center for Infectious Disease"/>
            <person name="Wu L."/>
            <person name="Ma J."/>
        </authorList>
    </citation>
    <scope>NUCLEOTIDE SEQUENCE [LARGE SCALE GENOMIC DNA]</scope>
    <source>
        <strain evidence="4">KCTC 42087</strain>
    </source>
</reference>
<dbReference type="RefSeq" id="WP_378293582.1">
    <property type="nucleotide sequence ID" value="NZ_JBHSON010000233.1"/>
</dbReference>
<dbReference type="InterPro" id="IPR052336">
    <property type="entry name" value="MlaD_Phospholipid_Transporter"/>
</dbReference>
<protein>
    <submittedName>
        <fullName evidence="3">MlaD family protein</fullName>
    </submittedName>
</protein>
<dbReference type="Pfam" id="PF02470">
    <property type="entry name" value="MlaD"/>
    <property type="match status" value="1"/>
</dbReference>